<dbReference type="RefSeq" id="WP_180746346.1">
    <property type="nucleotide sequence ID" value="NZ_CBCRWQ010000003.1"/>
</dbReference>
<dbReference type="InterPro" id="IPR003594">
    <property type="entry name" value="HATPase_dom"/>
</dbReference>
<evidence type="ECO:0000313" key="13">
    <source>
        <dbReference type="Proteomes" id="UP000530186"/>
    </source>
</evidence>
<sequence length="367" mass="41664">MRRVNDQVILMIYSLALACTIKVDTSLVIALLIAIIYLALMTLTETTDLWRHLIFTGLFLAFSFFCPLCLLFLPLIIYHLISRQNKLLLVISLLLMMYLVYHSAILPLFPIGTFLATGLILAAYAAEKTRQIDTLTNSLQKTRDDSTELTLLLQDKNRTLRDKQDYEIYAATLKERNRIAREIHDNVGHLLSRAILITGAMRMTNHISNLREPFDSLDSSLGEAMDSIRKSVHDLHDDAVDLEKTLEELITNFTFCSVDFSYHMAKTIPRDVKYNVIAIVKEALNNTIKHSDATLVRLTVSESEALYQVIIEDNGTRLSPDMPTNPLNSDTPGIGLINMAERVKKLKGSITFYSQNGFRIYIKIPKH</sequence>
<evidence type="ECO:0000313" key="12">
    <source>
        <dbReference type="EMBL" id="MBA0016167.1"/>
    </source>
</evidence>
<evidence type="ECO:0000256" key="1">
    <source>
        <dbReference type="ARBA" id="ARBA00000085"/>
    </source>
</evidence>
<keyword evidence="5" id="KW-0547">Nucleotide-binding</keyword>
<organism evidence="12 13">
    <name type="scientific">Pseudolactococcus laudensis</name>
    <dbReference type="NCBI Taxonomy" id="1494461"/>
    <lineage>
        <taxon>Bacteria</taxon>
        <taxon>Bacillati</taxon>
        <taxon>Bacillota</taxon>
        <taxon>Bacilli</taxon>
        <taxon>Lactobacillales</taxon>
        <taxon>Streptococcaceae</taxon>
        <taxon>Pseudolactococcus</taxon>
    </lineage>
</organism>
<dbReference type="SUPFAM" id="SSF55874">
    <property type="entry name" value="ATPase domain of HSP90 chaperone/DNA topoisomerase II/histidine kinase"/>
    <property type="match status" value="1"/>
</dbReference>
<comment type="catalytic activity">
    <reaction evidence="1">
        <text>ATP + protein L-histidine = ADP + protein N-phospho-L-histidine.</text>
        <dbReference type="EC" id="2.7.13.3"/>
    </reaction>
</comment>
<feature type="domain" description="Histidine kinase/HSP90-like ATPase" evidence="10">
    <location>
        <begin position="278"/>
        <end position="366"/>
    </location>
</feature>
<comment type="caution">
    <text evidence="12">The sequence shown here is derived from an EMBL/GenBank/DDBJ whole genome shotgun (WGS) entry which is preliminary data.</text>
</comment>
<proteinExistence type="predicted"/>
<feature type="transmembrane region" description="Helical" evidence="9">
    <location>
        <begin position="85"/>
        <end position="101"/>
    </location>
</feature>
<dbReference type="EMBL" id="JACBNY010000003">
    <property type="protein sequence ID" value="MBA0016167.1"/>
    <property type="molecule type" value="Genomic_DNA"/>
</dbReference>
<evidence type="ECO:0000259" key="10">
    <source>
        <dbReference type="Pfam" id="PF02518"/>
    </source>
</evidence>
<evidence type="ECO:0000256" key="4">
    <source>
        <dbReference type="ARBA" id="ARBA00022679"/>
    </source>
</evidence>
<dbReference type="Pfam" id="PF07730">
    <property type="entry name" value="HisKA_3"/>
    <property type="match status" value="1"/>
</dbReference>
<dbReference type="Proteomes" id="UP000530186">
    <property type="component" value="Unassembled WGS sequence"/>
</dbReference>
<dbReference type="GO" id="GO:0005524">
    <property type="term" value="F:ATP binding"/>
    <property type="evidence" value="ECO:0007669"/>
    <property type="project" value="UniProtKB-KW"/>
</dbReference>
<dbReference type="PANTHER" id="PTHR24421">
    <property type="entry name" value="NITRATE/NITRITE SENSOR PROTEIN NARX-RELATED"/>
    <property type="match status" value="1"/>
</dbReference>
<keyword evidence="9" id="KW-0472">Membrane</keyword>
<dbReference type="GeneID" id="303194523"/>
<evidence type="ECO:0000259" key="11">
    <source>
        <dbReference type="Pfam" id="PF07730"/>
    </source>
</evidence>
<gene>
    <name evidence="12" type="ORF">HZR21_03235</name>
</gene>
<evidence type="ECO:0000256" key="2">
    <source>
        <dbReference type="ARBA" id="ARBA00012438"/>
    </source>
</evidence>
<dbReference type="GO" id="GO:0016020">
    <property type="term" value="C:membrane"/>
    <property type="evidence" value="ECO:0007669"/>
    <property type="project" value="InterPro"/>
</dbReference>
<evidence type="ECO:0000256" key="8">
    <source>
        <dbReference type="ARBA" id="ARBA00023012"/>
    </source>
</evidence>
<evidence type="ECO:0000256" key="7">
    <source>
        <dbReference type="ARBA" id="ARBA00022840"/>
    </source>
</evidence>
<keyword evidence="13" id="KW-1185">Reference proteome</keyword>
<keyword evidence="7" id="KW-0067">ATP-binding</keyword>
<feature type="transmembrane region" description="Helical" evidence="9">
    <location>
        <begin position="52"/>
        <end position="78"/>
    </location>
</feature>
<dbReference type="Pfam" id="PF02518">
    <property type="entry name" value="HATPase_c"/>
    <property type="match status" value="1"/>
</dbReference>
<dbReference type="AlphaFoldDB" id="A0A7V8SJA9"/>
<dbReference type="EC" id="2.7.13.3" evidence="2"/>
<dbReference type="PANTHER" id="PTHR24421:SF10">
    <property type="entry name" value="NITRATE_NITRITE SENSOR PROTEIN NARQ"/>
    <property type="match status" value="1"/>
</dbReference>
<evidence type="ECO:0000256" key="5">
    <source>
        <dbReference type="ARBA" id="ARBA00022741"/>
    </source>
</evidence>
<evidence type="ECO:0000256" key="3">
    <source>
        <dbReference type="ARBA" id="ARBA00022553"/>
    </source>
</evidence>
<keyword evidence="4" id="KW-0808">Transferase</keyword>
<dbReference type="PROSITE" id="PS51257">
    <property type="entry name" value="PROKAR_LIPOPROTEIN"/>
    <property type="match status" value="1"/>
</dbReference>
<dbReference type="GO" id="GO:0046983">
    <property type="term" value="F:protein dimerization activity"/>
    <property type="evidence" value="ECO:0007669"/>
    <property type="project" value="InterPro"/>
</dbReference>
<keyword evidence="6 12" id="KW-0418">Kinase</keyword>
<feature type="transmembrane region" description="Helical" evidence="9">
    <location>
        <begin position="12"/>
        <end position="40"/>
    </location>
</feature>
<accession>A0A7V8SJA9</accession>
<name>A0A7V8SJA9_9LACT</name>
<keyword evidence="9" id="KW-1133">Transmembrane helix</keyword>
<keyword evidence="3" id="KW-0597">Phosphoprotein</keyword>
<evidence type="ECO:0000256" key="6">
    <source>
        <dbReference type="ARBA" id="ARBA00022777"/>
    </source>
</evidence>
<reference evidence="12 13" key="1">
    <citation type="submission" date="2020-07" db="EMBL/GenBank/DDBJ databases">
        <authorList>
            <person name="Hilgarth M."/>
            <person name="Werum V."/>
            <person name="Vogel R.F."/>
        </authorList>
    </citation>
    <scope>NUCLEOTIDE SEQUENCE [LARGE SCALE GENOMIC DNA]</scope>
    <source>
        <strain evidence="12 13">DSM 28961</strain>
    </source>
</reference>
<dbReference type="GO" id="GO:0000155">
    <property type="term" value="F:phosphorelay sensor kinase activity"/>
    <property type="evidence" value="ECO:0007669"/>
    <property type="project" value="InterPro"/>
</dbReference>
<dbReference type="InterPro" id="IPR036890">
    <property type="entry name" value="HATPase_C_sf"/>
</dbReference>
<keyword evidence="8" id="KW-0902">Two-component regulatory system</keyword>
<feature type="domain" description="Signal transduction histidine kinase subgroup 3 dimerisation and phosphoacceptor" evidence="11">
    <location>
        <begin position="175"/>
        <end position="238"/>
    </location>
</feature>
<dbReference type="CDD" id="cd16917">
    <property type="entry name" value="HATPase_UhpB-NarQ-NarX-like"/>
    <property type="match status" value="1"/>
</dbReference>
<dbReference type="Gene3D" id="3.30.565.10">
    <property type="entry name" value="Histidine kinase-like ATPase, C-terminal domain"/>
    <property type="match status" value="1"/>
</dbReference>
<keyword evidence="9" id="KW-0812">Transmembrane</keyword>
<dbReference type="InterPro" id="IPR050482">
    <property type="entry name" value="Sensor_HK_TwoCompSys"/>
</dbReference>
<evidence type="ECO:0000256" key="9">
    <source>
        <dbReference type="SAM" id="Phobius"/>
    </source>
</evidence>
<protein>
    <recommendedName>
        <fullName evidence="2">histidine kinase</fullName>
        <ecNumber evidence="2">2.7.13.3</ecNumber>
    </recommendedName>
</protein>
<dbReference type="Gene3D" id="1.20.5.1930">
    <property type="match status" value="1"/>
</dbReference>
<dbReference type="InterPro" id="IPR011712">
    <property type="entry name" value="Sig_transdc_His_kin_sub3_dim/P"/>
</dbReference>